<organism evidence="2 3">
    <name type="scientific">Marivirga lumbricoides</name>
    <dbReference type="NCBI Taxonomy" id="1046115"/>
    <lineage>
        <taxon>Bacteria</taxon>
        <taxon>Pseudomonadati</taxon>
        <taxon>Bacteroidota</taxon>
        <taxon>Cytophagia</taxon>
        <taxon>Cytophagales</taxon>
        <taxon>Marivirgaceae</taxon>
        <taxon>Marivirga</taxon>
    </lineage>
</organism>
<dbReference type="InterPro" id="IPR001707">
    <property type="entry name" value="Cmp_AcTrfase"/>
</dbReference>
<evidence type="ECO:0000313" key="3">
    <source>
        <dbReference type="Proteomes" id="UP000240608"/>
    </source>
</evidence>
<dbReference type="SUPFAM" id="SSF52777">
    <property type="entry name" value="CoA-dependent acyltransferases"/>
    <property type="match status" value="1"/>
</dbReference>
<accession>A0A2T4DSK5</accession>
<reference evidence="2 3" key="1">
    <citation type="submission" date="2018-03" db="EMBL/GenBank/DDBJ databases">
        <title>Cross-interface Injection: A General Nanoliter Liquid Handling Method Applied to Single Cells Genome Amplification Automated Nanoliter Liquid Handling Applied to Single Cell Multiple Displacement Amplification.</title>
        <authorList>
            <person name="Yun J."/>
            <person name="Xu P."/>
            <person name="Xu J."/>
            <person name="Dai X."/>
            <person name="Wang Y."/>
            <person name="Zheng X."/>
            <person name="Cao C."/>
            <person name="Yi Q."/>
            <person name="Zhu Y."/>
            <person name="Wang L."/>
            <person name="Dong Z."/>
            <person name="Huang Y."/>
            <person name="Huang L."/>
            <person name="Du W."/>
        </authorList>
    </citation>
    <scope>NUCLEOTIDE SEQUENCE [LARGE SCALE GENOMIC DNA]</scope>
    <source>
        <strain evidence="2 3">Z-D1-2</strain>
    </source>
</reference>
<dbReference type="Proteomes" id="UP000240608">
    <property type="component" value="Unassembled WGS sequence"/>
</dbReference>
<dbReference type="GO" id="GO:0008811">
    <property type="term" value="F:chloramphenicol O-acetyltransferase activity"/>
    <property type="evidence" value="ECO:0007669"/>
    <property type="project" value="InterPro"/>
</dbReference>
<dbReference type="InterPro" id="IPR023213">
    <property type="entry name" value="CAT-like_dom_sf"/>
</dbReference>
<name>A0A2T4DSK5_9BACT</name>
<dbReference type="PANTHER" id="PTHR38474:SF1">
    <property type="entry name" value="SLR0299 PROTEIN"/>
    <property type="match status" value="1"/>
</dbReference>
<comment type="caution">
    <text evidence="2">The sequence shown here is derived from an EMBL/GenBank/DDBJ whole genome shotgun (WGS) entry which is preliminary data.</text>
</comment>
<protein>
    <submittedName>
        <fullName evidence="2">Chloramphenicol acetyltransferase</fullName>
    </submittedName>
</protein>
<feature type="active site" description="Proton acceptor" evidence="1">
    <location>
        <position position="188"/>
    </location>
</feature>
<sequence>MKLLKKIDLNSYPRKEHFEFFEQFDEPFFGLTVEIDCAKATQFCKEEKISFYQFYTFQILKAVNEVPELRHRIIDGEIFDMEEVHVSSTVLRDNKTFGFSKILYKSSFAEFAEGMKEETERVRNSSGLQLIPGQHDVIHYTATPWLHFTSISHARHFKFKDSIPKLAVGKAVEKEGKRMMPVSIHAHHALVDGYYVGLFYEKLSDYLHNPKT</sequence>
<proteinExistence type="predicted"/>
<evidence type="ECO:0000256" key="1">
    <source>
        <dbReference type="PIRSR" id="PIRSR000440-1"/>
    </source>
</evidence>
<dbReference type="PIRSF" id="PIRSF000440">
    <property type="entry name" value="CAT"/>
    <property type="match status" value="1"/>
</dbReference>
<gene>
    <name evidence="2" type="ORF">C9994_05790</name>
</gene>
<evidence type="ECO:0000313" key="2">
    <source>
        <dbReference type="EMBL" id="PTB96777.1"/>
    </source>
</evidence>
<dbReference type="Gene3D" id="3.30.559.10">
    <property type="entry name" value="Chloramphenicol acetyltransferase-like domain"/>
    <property type="match status" value="1"/>
</dbReference>
<dbReference type="PANTHER" id="PTHR38474">
    <property type="entry name" value="SLR0299 PROTEIN"/>
    <property type="match status" value="1"/>
</dbReference>
<dbReference type="EMBL" id="PYVU01000036">
    <property type="protein sequence ID" value="PTB96777.1"/>
    <property type="molecule type" value="Genomic_DNA"/>
</dbReference>
<keyword evidence="2" id="KW-0808">Transferase</keyword>
<dbReference type="SMART" id="SM01059">
    <property type="entry name" value="CAT"/>
    <property type="match status" value="1"/>
</dbReference>
<dbReference type="AlphaFoldDB" id="A0A2T4DSK5"/>
<dbReference type="Pfam" id="PF00302">
    <property type="entry name" value="CAT"/>
    <property type="match status" value="1"/>
</dbReference>